<dbReference type="GO" id="GO:0016020">
    <property type="term" value="C:membrane"/>
    <property type="evidence" value="ECO:0007669"/>
    <property type="project" value="TreeGrafter"/>
</dbReference>
<dbReference type="GO" id="GO:0005776">
    <property type="term" value="C:autophagosome"/>
    <property type="evidence" value="ECO:0007669"/>
    <property type="project" value="TreeGrafter"/>
</dbReference>
<dbReference type="Pfam" id="PF00069">
    <property type="entry name" value="Pkinase"/>
    <property type="match status" value="1"/>
</dbReference>
<name>A0A0V0QBW2_PSEPJ</name>
<organism evidence="7 8">
    <name type="scientific">Pseudocohnilembus persalinus</name>
    <name type="common">Ciliate</name>
    <dbReference type="NCBI Taxonomy" id="266149"/>
    <lineage>
        <taxon>Eukaryota</taxon>
        <taxon>Sar</taxon>
        <taxon>Alveolata</taxon>
        <taxon>Ciliophora</taxon>
        <taxon>Intramacronucleata</taxon>
        <taxon>Oligohymenophorea</taxon>
        <taxon>Scuticociliatia</taxon>
        <taxon>Philasterida</taxon>
        <taxon>Pseudocohnilembidae</taxon>
        <taxon>Pseudocohnilembus</taxon>
    </lineage>
</organism>
<feature type="domain" description="Protein kinase" evidence="6">
    <location>
        <begin position="8"/>
        <end position="262"/>
    </location>
</feature>
<dbReference type="PROSITE" id="PS50011">
    <property type="entry name" value="PROTEIN_KINASE_DOM"/>
    <property type="match status" value="1"/>
</dbReference>
<keyword evidence="2" id="KW-0547">Nucleotide-binding</keyword>
<protein>
    <submittedName>
        <fullName evidence="7">Protein kinase-like domain</fullName>
    </submittedName>
</protein>
<dbReference type="Gene3D" id="1.10.510.10">
    <property type="entry name" value="Transferase(Phosphotransferase) domain 1"/>
    <property type="match status" value="1"/>
</dbReference>
<evidence type="ECO:0000256" key="2">
    <source>
        <dbReference type="ARBA" id="ARBA00022741"/>
    </source>
</evidence>
<keyword evidence="3 7" id="KW-0418">Kinase</keyword>
<feature type="compositionally biased region" description="Low complexity" evidence="5">
    <location>
        <begin position="357"/>
        <end position="366"/>
    </location>
</feature>
<evidence type="ECO:0000313" key="7">
    <source>
        <dbReference type="EMBL" id="KRW99540.1"/>
    </source>
</evidence>
<dbReference type="EMBL" id="LDAU01000210">
    <property type="protein sequence ID" value="KRW99540.1"/>
    <property type="molecule type" value="Genomic_DNA"/>
</dbReference>
<dbReference type="PANTHER" id="PTHR24348:SF22">
    <property type="entry name" value="NON-SPECIFIC SERINE_THREONINE PROTEIN KINASE"/>
    <property type="match status" value="1"/>
</dbReference>
<dbReference type="GO" id="GO:0010506">
    <property type="term" value="P:regulation of autophagy"/>
    <property type="evidence" value="ECO:0007669"/>
    <property type="project" value="InterPro"/>
</dbReference>
<dbReference type="AlphaFoldDB" id="A0A0V0QBW2"/>
<proteinExistence type="predicted"/>
<dbReference type="SMART" id="SM00220">
    <property type="entry name" value="S_TKc"/>
    <property type="match status" value="1"/>
</dbReference>
<dbReference type="GO" id="GO:0000407">
    <property type="term" value="C:phagophore assembly site"/>
    <property type="evidence" value="ECO:0007669"/>
    <property type="project" value="TreeGrafter"/>
</dbReference>
<dbReference type="InterPro" id="IPR000719">
    <property type="entry name" value="Prot_kinase_dom"/>
</dbReference>
<dbReference type="InterPro" id="IPR011009">
    <property type="entry name" value="Kinase-like_dom_sf"/>
</dbReference>
<feature type="region of interest" description="Disordered" evidence="5">
    <location>
        <begin position="351"/>
        <end position="389"/>
    </location>
</feature>
<evidence type="ECO:0000259" key="6">
    <source>
        <dbReference type="PROSITE" id="PS50011"/>
    </source>
</evidence>
<dbReference type="OrthoDB" id="346907at2759"/>
<dbReference type="GO" id="GO:0005829">
    <property type="term" value="C:cytosol"/>
    <property type="evidence" value="ECO:0007669"/>
    <property type="project" value="TreeGrafter"/>
</dbReference>
<dbReference type="GO" id="GO:0004674">
    <property type="term" value="F:protein serine/threonine kinase activity"/>
    <property type="evidence" value="ECO:0007669"/>
    <property type="project" value="InterPro"/>
</dbReference>
<gene>
    <name evidence="7" type="ORF">PPERSA_02398</name>
</gene>
<evidence type="ECO:0000256" key="5">
    <source>
        <dbReference type="SAM" id="MobiDB-lite"/>
    </source>
</evidence>
<dbReference type="InParanoid" id="A0A0V0QBW2"/>
<accession>A0A0V0QBW2</accession>
<dbReference type="InterPro" id="IPR045269">
    <property type="entry name" value="Atg1-like"/>
</dbReference>
<evidence type="ECO:0000313" key="8">
    <source>
        <dbReference type="Proteomes" id="UP000054937"/>
    </source>
</evidence>
<reference evidence="7 8" key="1">
    <citation type="journal article" date="2015" name="Sci. Rep.">
        <title>Genome of the facultative scuticociliatosis pathogen Pseudocohnilembus persalinus provides insight into its virulence through horizontal gene transfer.</title>
        <authorList>
            <person name="Xiong J."/>
            <person name="Wang G."/>
            <person name="Cheng J."/>
            <person name="Tian M."/>
            <person name="Pan X."/>
            <person name="Warren A."/>
            <person name="Jiang C."/>
            <person name="Yuan D."/>
            <person name="Miao W."/>
        </authorList>
    </citation>
    <scope>NUCLEOTIDE SEQUENCE [LARGE SCALE GENOMIC DNA]</scope>
    <source>
        <strain evidence="7">36N120E</strain>
    </source>
</reference>
<evidence type="ECO:0000256" key="1">
    <source>
        <dbReference type="ARBA" id="ARBA00022679"/>
    </source>
</evidence>
<dbReference type="SUPFAM" id="SSF56112">
    <property type="entry name" value="Protein kinase-like (PK-like)"/>
    <property type="match status" value="1"/>
</dbReference>
<evidence type="ECO:0000256" key="4">
    <source>
        <dbReference type="ARBA" id="ARBA00022840"/>
    </source>
</evidence>
<sequence length="575" mass="67457">MSKIVFGYQIDIALGQNNLSTTFRAFKNNQTYLLKCFSKKELSHPLILNHFHHEAIEQEKLKNIPNVLHLVEKFQTQHNYYLVYEDCNDWMISQFVQKHGFLPENYALDLIKQIINAYQQLKKQNIQNRDISIHNILKHNNQIYIDDFGFDRLIQFQLLQQNQRQYQLYLAPELFLKNNQIDQLKVEAWSIGIILYYLLFKRYPYDTKNTLQMFKDIQNKAIFIPLNINNISIQCQNLLIKLLFANPSQRLSFNEILNHQVFQIQSENQNKMIQKVQQFSQDPENHWKKSMYMKFKPQIRAQQNKFSLSPTGQQNQTVKKEQEKFLKIPNQVDNVKQIMRSHRDEIIKQNPNYPVFSNQNSNQNQSPSVFTNSSYSSNLYSQPQEPSVTNNVYQSQYQPNQIGAHKMNEEKQDNSPNIIKFSSYVPKNQNKGKFDLSDNNSNQNKISNQNLIPEIKNQSKISDYDSFIVIKSSDSDENQNQNPNIINFNDSQIPDIITNSTTNNQKSNFITQTSLIREPAQQQKPENTVDSNQLKQEIDHLKNVTKKLDILGETLVEIDEPSKMSGSCNALSWQK</sequence>
<dbReference type="Proteomes" id="UP000054937">
    <property type="component" value="Unassembled WGS sequence"/>
</dbReference>
<feature type="compositionally biased region" description="Polar residues" evidence="5">
    <location>
        <begin position="367"/>
        <end position="389"/>
    </location>
</feature>
<keyword evidence="1" id="KW-0808">Transferase</keyword>
<evidence type="ECO:0000256" key="3">
    <source>
        <dbReference type="ARBA" id="ARBA00022777"/>
    </source>
</evidence>
<comment type="caution">
    <text evidence="7">The sequence shown here is derived from an EMBL/GenBank/DDBJ whole genome shotgun (WGS) entry which is preliminary data.</text>
</comment>
<dbReference type="PANTHER" id="PTHR24348">
    <property type="entry name" value="SERINE/THREONINE-PROTEIN KINASE UNC-51-RELATED"/>
    <property type="match status" value="1"/>
</dbReference>
<dbReference type="GO" id="GO:0005524">
    <property type="term" value="F:ATP binding"/>
    <property type="evidence" value="ECO:0007669"/>
    <property type="project" value="UniProtKB-KW"/>
</dbReference>
<dbReference type="GO" id="GO:0000045">
    <property type="term" value="P:autophagosome assembly"/>
    <property type="evidence" value="ECO:0007669"/>
    <property type="project" value="TreeGrafter"/>
</dbReference>
<keyword evidence="8" id="KW-1185">Reference proteome</keyword>
<keyword evidence="4" id="KW-0067">ATP-binding</keyword>